<dbReference type="Proteomes" id="UP000021108">
    <property type="component" value="Unassembled WGS sequence"/>
</dbReference>
<evidence type="ECO:0000313" key="2">
    <source>
        <dbReference type="Proteomes" id="UP000021108"/>
    </source>
</evidence>
<evidence type="ECO:0000313" key="1">
    <source>
        <dbReference type="EMBL" id="EXC04152.1"/>
    </source>
</evidence>
<comment type="caution">
    <text evidence="1">The sequence shown here is derived from an EMBL/GenBank/DDBJ whole genome shotgun (WGS) entry which is preliminary data.</text>
</comment>
<gene>
    <name evidence="1" type="ORF">J506_3945</name>
</gene>
<dbReference type="RefSeq" id="WP_002126831.1">
    <property type="nucleotide sequence ID" value="NZ_JEXD01000072.1"/>
</dbReference>
<dbReference type="AlphaFoldDB" id="A0A009QC06"/>
<proteinExistence type="predicted"/>
<accession>A0A009QC06</accession>
<protein>
    <recommendedName>
        <fullName evidence="3">DUF2184 domain-containing protein</fullName>
    </recommendedName>
</protein>
<dbReference type="InterPro" id="IPR020049">
    <property type="entry name" value="Major_capsid-like"/>
</dbReference>
<organism evidence="1 2">
    <name type="scientific">Acinetobacter baumannii 625974</name>
    <dbReference type="NCBI Taxonomy" id="1310607"/>
    <lineage>
        <taxon>Bacteria</taxon>
        <taxon>Pseudomonadati</taxon>
        <taxon>Pseudomonadota</taxon>
        <taxon>Gammaproteobacteria</taxon>
        <taxon>Moraxellales</taxon>
        <taxon>Moraxellaceae</taxon>
        <taxon>Acinetobacter</taxon>
        <taxon>Acinetobacter calcoaceticus/baumannii complex</taxon>
    </lineage>
</organism>
<reference evidence="1 2" key="1">
    <citation type="submission" date="2014-02" db="EMBL/GenBank/DDBJ databases">
        <title>Comparative genomics and transcriptomics to identify genetic mechanisms underlying the emergence of carbapenem resistant Acinetobacter baumannii (CRAb).</title>
        <authorList>
            <person name="Harris A.D."/>
            <person name="Johnson K.J."/>
            <person name="George J."/>
            <person name="Shefchek K."/>
            <person name="Daugherty S.C."/>
            <person name="Parankush S."/>
            <person name="Sadzewicz L."/>
            <person name="Tallon L."/>
            <person name="Sengamalay N."/>
            <person name="Hazen T.H."/>
            <person name="Rasko D.A."/>
        </authorList>
    </citation>
    <scope>NUCLEOTIDE SEQUENCE [LARGE SCALE GENOMIC DNA]</scope>
    <source>
        <strain evidence="1 2">625974</strain>
    </source>
</reference>
<dbReference type="Pfam" id="PF09950">
    <property type="entry name" value="Major_capside"/>
    <property type="match status" value="1"/>
</dbReference>
<evidence type="ECO:0008006" key="3">
    <source>
        <dbReference type="Google" id="ProtNLM"/>
    </source>
</evidence>
<name>A0A009QC06_ACIBA</name>
<dbReference type="EMBL" id="JEXD01000072">
    <property type="protein sequence ID" value="EXC04152.1"/>
    <property type="molecule type" value="Genomic_DNA"/>
</dbReference>
<dbReference type="PATRIC" id="fig|1310607.3.peg.3810"/>
<sequence length="326" mass="35808">MSKQLEQMKIRLSAVAHGVQIAVGDAFNLDNFAKLLLKLESIDEMTPQLAEAQAYAKYLPIEGLEGAVIGSASVLQRKRGVGRGKRFSGQGNDVPLAEVVYDEVKLTVQPGVIGYEISIFDAAAALKAGIQLTTDKVAAARLAYENHMSDVAWFGEPETGLLGFYNQTGVEVITSTVDYTTATVEVILADINKAIKGASNASKFDGSIQPDTFVMPENKFTILASRIVPDSAGKTFLEYIKEKNTFAMQGKTLTFTSESMLEGKGEGGTDRSIIYRRDPSCITFRCNELEFLAAQPINYVMRTPGHYMYEGVYLKRVDSLRYYDVE</sequence>